<dbReference type="InterPro" id="IPR036527">
    <property type="entry name" value="SCP2_sterol-bd_dom_sf"/>
</dbReference>
<dbReference type="SUPFAM" id="SSF55718">
    <property type="entry name" value="SCP-like"/>
    <property type="match status" value="1"/>
</dbReference>
<evidence type="ECO:0000313" key="2">
    <source>
        <dbReference type="Proteomes" id="UP001205357"/>
    </source>
</evidence>
<dbReference type="RefSeq" id="WP_258988600.1">
    <property type="nucleotide sequence ID" value="NZ_JALIGE010000073.1"/>
</dbReference>
<organism evidence="1 2">
    <name type="scientific">Scandinavium hiltneri</name>
    <dbReference type="NCBI Taxonomy" id="2926519"/>
    <lineage>
        <taxon>Bacteria</taxon>
        <taxon>Pseudomonadati</taxon>
        <taxon>Pseudomonadota</taxon>
        <taxon>Gammaproteobacteria</taxon>
        <taxon>Enterobacterales</taxon>
        <taxon>Enterobacteriaceae</taxon>
        <taxon>Scandinavium</taxon>
    </lineage>
</organism>
<dbReference type="EMBL" id="JALIGE010000073">
    <property type="protein sequence ID" value="MCS2161782.1"/>
    <property type="molecule type" value="Genomic_DNA"/>
</dbReference>
<gene>
    <name evidence="1" type="ORF">MUU47_11760</name>
</gene>
<protein>
    <submittedName>
        <fullName evidence="1">Uncharacterized protein</fullName>
    </submittedName>
</protein>
<reference evidence="1 2" key="1">
    <citation type="submission" date="2022-04" db="EMBL/GenBank/DDBJ databases">
        <title>Proposal of a three novel species of Scandinavium, Scandinavium hiltneri, Scandinavium manionii, Scandinavium tedordense.</title>
        <authorList>
            <person name="Maddock D.W."/>
            <person name="Brady C.L."/>
            <person name="Denman S."/>
            <person name="Arnold D."/>
        </authorList>
    </citation>
    <scope>NUCLEOTIDE SEQUENCE [LARGE SCALE GENOMIC DNA]</scope>
    <source>
        <strain evidence="1 2">H11S7</strain>
    </source>
</reference>
<sequence length="57" mass="6337">MATHVIYRRILYSDKPGTVCAVTREMFFDLLAVHINDEKAGHAKAVFNIDLGSESGK</sequence>
<comment type="caution">
    <text evidence="1">The sequence shown here is derived from an EMBL/GenBank/DDBJ whole genome shotgun (WGS) entry which is preliminary data.</text>
</comment>
<name>A0ABT2E1M0_9ENTR</name>
<dbReference type="Gene3D" id="3.30.1050.10">
    <property type="entry name" value="SCP2 sterol-binding domain"/>
    <property type="match status" value="1"/>
</dbReference>
<dbReference type="Proteomes" id="UP001205357">
    <property type="component" value="Unassembled WGS sequence"/>
</dbReference>
<proteinExistence type="predicted"/>
<evidence type="ECO:0000313" key="1">
    <source>
        <dbReference type="EMBL" id="MCS2161782.1"/>
    </source>
</evidence>
<keyword evidence="2" id="KW-1185">Reference proteome</keyword>
<accession>A0ABT2E1M0</accession>